<comment type="subcellular location">
    <subcellularLocation>
        <location evidence="1">Secreted</location>
    </subcellularLocation>
</comment>
<dbReference type="AlphaFoldDB" id="A0AAD4CN25"/>
<feature type="transmembrane region" description="Helical" evidence="7">
    <location>
        <begin position="27"/>
        <end position="46"/>
    </location>
</feature>
<dbReference type="EMBL" id="VCAU01000035">
    <property type="protein sequence ID" value="KAF9889569.1"/>
    <property type="molecule type" value="Genomic_DNA"/>
</dbReference>
<dbReference type="GO" id="GO:0005576">
    <property type="term" value="C:extracellular region"/>
    <property type="evidence" value="ECO:0007669"/>
    <property type="project" value="UniProtKB-SubCell"/>
</dbReference>
<dbReference type="Pfam" id="PF03227">
    <property type="entry name" value="GILT"/>
    <property type="match status" value="1"/>
</dbReference>
<name>A0AAD4CN25_ASPNN</name>
<comment type="caution">
    <text evidence="8">The sequence shown here is derived from an EMBL/GenBank/DDBJ whole genome shotgun (WGS) entry which is preliminary data.</text>
</comment>
<reference evidence="8" key="1">
    <citation type="journal article" date="2019" name="Beilstein J. Org. Chem.">
        <title>Nanangenines: drimane sesquiterpenoids as the dominant metabolite cohort of a novel Australian fungus, Aspergillus nanangensis.</title>
        <authorList>
            <person name="Lacey H.J."/>
            <person name="Gilchrist C.L.M."/>
            <person name="Crombie A."/>
            <person name="Kalaitzis J.A."/>
            <person name="Vuong D."/>
            <person name="Rutledge P.J."/>
            <person name="Turner P."/>
            <person name="Pitt J.I."/>
            <person name="Lacey E."/>
            <person name="Chooi Y.H."/>
            <person name="Piggott A.M."/>
        </authorList>
    </citation>
    <scope>NUCLEOTIDE SEQUENCE</scope>
    <source>
        <strain evidence="8">MST-FP2251</strain>
    </source>
</reference>
<keyword evidence="5" id="KW-0325">Glycoprotein</keyword>
<dbReference type="PANTHER" id="PTHR13234">
    <property type="entry name" value="GAMMA-INTERFERON INDUCIBLE LYSOSOMAL THIOL REDUCTASE GILT"/>
    <property type="match status" value="1"/>
</dbReference>
<evidence type="ECO:0000256" key="1">
    <source>
        <dbReference type="ARBA" id="ARBA00004613"/>
    </source>
</evidence>
<dbReference type="Proteomes" id="UP001194746">
    <property type="component" value="Unassembled WGS sequence"/>
</dbReference>
<evidence type="ECO:0000256" key="6">
    <source>
        <dbReference type="SAM" id="MobiDB-lite"/>
    </source>
</evidence>
<keyword evidence="7" id="KW-0812">Transmembrane</keyword>
<sequence>MEKKTNNVDAAETPEGSSSPGLARRRIARTVIGLSFLVLLLLLGAWSPMPALFSCHQRTRHFHSGFFASAESDTQLLMGSPIEPPVRQERRVPLEAHIMSKCPDARDCLQKLVVPAMEQVNDMVDFDMSFIANVHNRSSGIDCKHGPGECVGDVLILCAQSLPFHPDEDPDSTIRMPTIRSLGFANCLIGSYERIPDRTLVEDCALKHGIDFEALNECASRQEDDPDRPDLSGPALLRKSALYNEQLGVKTSCTLRLDEEVWCVRDGGVWKDCAKGGEGSKVEALVDEVKKLAREESSAWPRSIVY</sequence>
<evidence type="ECO:0000313" key="8">
    <source>
        <dbReference type="EMBL" id="KAF9889569.1"/>
    </source>
</evidence>
<keyword evidence="4" id="KW-0732">Signal</keyword>
<keyword evidence="3" id="KW-0964">Secreted</keyword>
<organism evidence="8 9">
    <name type="scientific">Aspergillus nanangensis</name>
    <dbReference type="NCBI Taxonomy" id="2582783"/>
    <lineage>
        <taxon>Eukaryota</taxon>
        <taxon>Fungi</taxon>
        <taxon>Dikarya</taxon>
        <taxon>Ascomycota</taxon>
        <taxon>Pezizomycotina</taxon>
        <taxon>Eurotiomycetes</taxon>
        <taxon>Eurotiomycetidae</taxon>
        <taxon>Eurotiales</taxon>
        <taxon>Aspergillaceae</taxon>
        <taxon>Aspergillus</taxon>
        <taxon>Aspergillus subgen. Circumdati</taxon>
    </lineage>
</organism>
<evidence type="ECO:0000256" key="7">
    <source>
        <dbReference type="SAM" id="Phobius"/>
    </source>
</evidence>
<keyword evidence="9" id="KW-1185">Reference proteome</keyword>
<protein>
    <submittedName>
        <fullName evidence="8">Uncharacterized protein</fullName>
    </submittedName>
</protein>
<evidence type="ECO:0000313" key="9">
    <source>
        <dbReference type="Proteomes" id="UP001194746"/>
    </source>
</evidence>
<evidence type="ECO:0000256" key="4">
    <source>
        <dbReference type="ARBA" id="ARBA00022729"/>
    </source>
</evidence>
<feature type="region of interest" description="Disordered" evidence="6">
    <location>
        <begin position="1"/>
        <end position="21"/>
    </location>
</feature>
<dbReference type="GO" id="GO:0016671">
    <property type="term" value="F:oxidoreductase activity, acting on a sulfur group of donors, disulfide as acceptor"/>
    <property type="evidence" value="ECO:0007669"/>
    <property type="project" value="InterPro"/>
</dbReference>
<reference evidence="8" key="2">
    <citation type="submission" date="2020-02" db="EMBL/GenBank/DDBJ databases">
        <authorList>
            <person name="Gilchrist C.L.M."/>
            <person name="Chooi Y.-H."/>
        </authorList>
    </citation>
    <scope>NUCLEOTIDE SEQUENCE</scope>
    <source>
        <strain evidence="8">MST-FP2251</strain>
    </source>
</reference>
<comment type="similarity">
    <text evidence="2">Belongs to the GILT family.</text>
</comment>
<evidence type="ECO:0000256" key="2">
    <source>
        <dbReference type="ARBA" id="ARBA00005679"/>
    </source>
</evidence>
<gene>
    <name evidence="8" type="ORF">FE257_007279</name>
</gene>
<keyword evidence="7" id="KW-1133">Transmembrane helix</keyword>
<accession>A0AAD4CN25</accession>
<proteinExistence type="inferred from homology"/>
<evidence type="ECO:0000256" key="5">
    <source>
        <dbReference type="ARBA" id="ARBA00023180"/>
    </source>
</evidence>
<dbReference type="InterPro" id="IPR004911">
    <property type="entry name" value="Interferon-induced_GILT"/>
</dbReference>
<evidence type="ECO:0000256" key="3">
    <source>
        <dbReference type="ARBA" id="ARBA00022525"/>
    </source>
</evidence>
<keyword evidence="7" id="KW-0472">Membrane</keyword>
<dbReference type="PANTHER" id="PTHR13234:SF8">
    <property type="entry name" value="GAMMA-INTERFERON-INDUCIBLE LYSOSOMAL THIOL REDUCTASE"/>
    <property type="match status" value="1"/>
</dbReference>